<evidence type="ECO:0000256" key="2">
    <source>
        <dbReference type="SAM" id="SignalP"/>
    </source>
</evidence>
<name>A0A1H6EH30_9ACTN</name>
<evidence type="ECO:0000256" key="1">
    <source>
        <dbReference type="SAM" id="MobiDB-lite"/>
    </source>
</evidence>
<keyword evidence="2" id="KW-0732">Signal</keyword>
<dbReference type="RefSeq" id="WP_103959811.1">
    <property type="nucleotide sequence ID" value="NZ_FNVT01000010.1"/>
</dbReference>
<sequence length="178" mass="18583">MPAPVNVLAAALVLTAPPAIAPAPAHAAATISCHTSGGAEFSPGVRTVRQDHRVDYFGDERECVDHSDLGIGAARFYADLRDVKLSCLAGDVGRGHGRAMIRWDVRGTPLVSELDVTVTEGAVNTATATGMVVSGPFEGQRFTGHFDTRLLGRTGECSAHPGSDGVRRAPFKGDFSVG</sequence>
<organism evidence="3 4">
    <name type="scientific">Nonomuraea solani</name>
    <dbReference type="NCBI Taxonomy" id="1144553"/>
    <lineage>
        <taxon>Bacteria</taxon>
        <taxon>Bacillati</taxon>
        <taxon>Actinomycetota</taxon>
        <taxon>Actinomycetes</taxon>
        <taxon>Streptosporangiales</taxon>
        <taxon>Streptosporangiaceae</taxon>
        <taxon>Nonomuraea</taxon>
    </lineage>
</organism>
<evidence type="ECO:0008006" key="5">
    <source>
        <dbReference type="Google" id="ProtNLM"/>
    </source>
</evidence>
<evidence type="ECO:0000313" key="3">
    <source>
        <dbReference type="EMBL" id="SEG97150.1"/>
    </source>
</evidence>
<dbReference type="EMBL" id="FNVT01000010">
    <property type="protein sequence ID" value="SEG97150.1"/>
    <property type="molecule type" value="Genomic_DNA"/>
</dbReference>
<dbReference type="Proteomes" id="UP000236732">
    <property type="component" value="Unassembled WGS sequence"/>
</dbReference>
<protein>
    <recommendedName>
        <fullName evidence="5">Dirigent-like protein</fullName>
    </recommendedName>
</protein>
<feature type="region of interest" description="Disordered" evidence="1">
    <location>
        <begin position="157"/>
        <end position="178"/>
    </location>
</feature>
<dbReference type="AlphaFoldDB" id="A0A1H6EH30"/>
<feature type="chain" id="PRO_5039519576" description="Dirigent-like protein" evidence="2">
    <location>
        <begin position="22"/>
        <end position="178"/>
    </location>
</feature>
<reference evidence="3 4" key="1">
    <citation type="submission" date="2016-10" db="EMBL/GenBank/DDBJ databases">
        <authorList>
            <person name="de Groot N.N."/>
        </authorList>
    </citation>
    <scope>NUCLEOTIDE SEQUENCE [LARGE SCALE GENOMIC DNA]</scope>
    <source>
        <strain evidence="3 4">CGMCC 4.7037</strain>
    </source>
</reference>
<dbReference type="OrthoDB" id="9844832at2"/>
<accession>A0A1H6EH30</accession>
<proteinExistence type="predicted"/>
<keyword evidence="4" id="KW-1185">Reference proteome</keyword>
<evidence type="ECO:0000313" key="4">
    <source>
        <dbReference type="Proteomes" id="UP000236732"/>
    </source>
</evidence>
<feature type="signal peptide" evidence="2">
    <location>
        <begin position="1"/>
        <end position="21"/>
    </location>
</feature>
<gene>
    <name evidence="3" type="ORF">SAMN05444920_110230</name>
</gene>